<dbReference type="PANTHER" id="PTHR31566">
    <property type="entry name" value="CYTOCHROME C BIOGENESIS PROTEIN CCS1, CHLOROPLASTIC"/>
    <property type="match status" value="1"/>
</dbReference>
<dbReference type="RefSeq" id="WP_036722611.1">
    <property type="nucleotide sequence ID" value="NZ_JAUSUY010000008.1"/>
</dbReference>
<dbReference type="InterPro" id="IPR007816">
    <property type="entry name" value="ResB-like_domain"/>
</dbReference>
<dbReference type="Proteomes" id="UP001248709">
    <property type="component" value="Unassembled WGS sequence"/>
</dbReference>
<evidence type="ECO:0000256" key="2">
    <source>
        <dbReference type="ARBA" id="ARBA00022692"/>
    </source>
</evidence>
<keyword evidence="2 6" id="KW-0812">Transmembrane</keyword>
<feature type="transmembrane region" description="Helical" evidence="6">
    <location>
        <begin position="489"/>
        <end position="507"/>
    </location>
</feature>
<feature type="transmembrane region" description="Helical" evidence="6">
    <location>
        <begin position="74"/>
        <end position="92"/>
    </location>
</feature>
<keyword evidence="5 6" id="KW-0472">Membrane</keyword>
<evidence type="ECO:0000313" key="8">
    <source>
        <dbReference type="EMBL" id="MDT3426857.1"/>
    </source>
</evidence>
<evidence type="ECO:0000256" key="3">
    <source>
        <dbReference type="ARBA" id="ARBA00022748"/>
    </source>
</evidence>
<protein>
    <submittedName>
        <fullName evidence="8">Cytochrome c biogenesis protein</fullName>
    </submittedName>
</protein>
<reference evidence="8 9" key="1">
    <citation type="submission" date="2023-07" db="EMBL/GenBank/DDBJ databases">
        <title>Genomic Encyclopedia of Type Strains, Phase IV (KMG-IV): sequencing the most valuable type-strain genomes for metagenomic binning, comparative biology and taxonomic classification.</title>
        <authorList>
            <person name="Goeker M."/>
        </authorList>
    </citation>
    <scope>NUCLEOTIDE SEQUENCE [LARGE SCALE GENOMIC DNA]</scope>
    <source>
        <strain evidence="8 9">T98</strain>
    </source>
</reference>
<accession>A0ABU3H9Z6</accession>
<dbReference type="Pfam" id="PF05140">
    <property type="entry name" value="ResB"/>
    <property type="match status" value="1"/>
</dbReference>
<dbReference type="InterPro" id="IPR023494">
    <property type="entry name" value="Cyt_c_bgen_Ccs1/CcsB/ResB"/>
</dbReference>
<evidence type="ECO:0000256" key="5">
    <source>
        <dbReference type="ARBA" id="ARBA00023136"/>
    </source>
</evidence>
<evidence type="ECO:0000256" key="6">
    <source>
        <dbReference type="SAM" id="Phobius"/>
    </source>
</evidence>
<evidence type="ECO:0000259" key="7">
    <source>
        <dbReference type="Pfam" id="PF05140"/>
    </source>
</evidence>
<feature type="domain" description="ResB-like" evidence="7">
    <location>
        <begin position="72"/>
        <end position="538"/>
    </location>
</feature>
<keyword evidence="4 6" id="KW-1133">Transmembrane helix</keyword>
<feature type="transmembrane region" description="Helical" evidence="6">
    <location>
        <begin position="223"/>
        <end position="241"/>
    </location>
</feature>
<evidence type="ECO:0000256" key="4">
    <source>
        <dbReference type="ARBA" id="ARBA00022989"/>
    </source>
</evidence>
<evidence type="ECO:0000256" key="1">
    <source>
        <dbReference type="ARBA" id="ARBA00004141"/>
    </source>
</evidence>
<keyword evidence="3" id="KW-0201">Cytochrome c-type biogenesis</keyword>
<keyword evidence="9" id="KW-1185">Reference proteome</keyword>
<dbReference type="PANTHER" id="PTHR31566:SF0">
    <property type="entry name" value="CYTOCHROME C BIOGENESIS PROTEIN CCS1, CHLOROPLASTIC"/>
    <property type="match status" value="1"/>
</dbReference>
<comment type="caution">
    <text evidence="8">The sequence shown here is derived from an EMBL/GenBank/DDBJ whole genome shotgun (WGS) entry which is preliminary data.</text>
</comment>
<sequence>MSGNPPLIVNTKCECGHQNPVGTVLCEACGNPLLDGADSARPLEMRYDGKARRSQKTNPGVIDRVWNFFSSVKIAIYLIVLTLLGSTLGTVFPQESTFLHIDPSTYYKQRYGTAGDIYYRLGLSHTYESWWFITLLVMIGASLVICSLDRVLPLYKALSRQQIRKHRRFLTRQRVALATKVAEGPEDWVSKAVQPLKKQGYRVMTDGGALLAEKHRFSRWGPYIIHIGLIIFLLAVLARGLPGLHMDQHLAFPQGEIVHIPDTSYYLVNERFTVEFYKDEEMPEEFRGKKVLPKLYETKAVLYECTADCGDPSREPKLAKVASHAIQVNDPLSYKGMKAYQFDYDLTPVLRSVTPKLVNSATGESYGSFKLEMKNPQRSFTAGPYTLELKEKYMEFGLSEEGKPISKSPYPNEPAFFFLIKGPKLPAGGEPYFYFPKQNDKAEFQQDAINDKLGGQGRFLELEVGDMSGVDVSESTSYLNVRVDRAMPFVWVGAGIVMLGLVLGFYWQHRRIWLTVGEGELTLGAHTNKNWYGLRREVSSFLKKMDINADEKSLENGGDPA</sequence>
<feature type="transmembrane region" description="Helical" evidence="6">
    <location>
        <begin position="130"/>
        <end position="152"/>
    </location>
</feature>
<name>A0ABU3H9Z6_9BACL</name>
<comment type="subcellular location">
    <subcellularLocation>
        <location evidence="1">Membrane</location>
        <topology evidence="1">Multi-pass membrane protein</topology>
    </subcellularLocation>
</comment>
<gene>
    <name evidence="8" type="ORF">J2Z22_002391</name>
</gene>
<proteinExistence type="predicted"/>
<dbReference type="EMBL" id="JAUSUY010000008">
    <property type="protein sequence ID" value="MDT3426857.1"/>
    <property type="molecule type" value="Genomic_DNA"/>
</dbReference>
<evidence type="ECO:0000313" key="9">
    <source>
        <dbReference type="Proteomes" id="UP001248709"/>
    </source>
</evidence>
<organism evidence="8 9">
    <name type="scientific">Paenibacillus forsythiae</name>
    <dbReference type="NCBI Taxonomy" id="365616"/>
    <lineage>
        <taxon>Bacteria</taxon>
        <taxon>Bacillati</taxon>
        <taxon>Bacillota</taxon>
        <taxon>Bacilli</taxon>
        <taxon>Bacillales</taxon>
        <taxon>Paenibacillaceae</taxon>
        <taxon>Paenibacillus</taxon>
    </lineage>
</organism>